<dbReference type="GO" id="GO:0016491">
    <property type="term" value="F:oxidoreductase activity"/>
    <property type="evidence" value="ECO:0007669"/>
    <property type="project" value="InterPro"/>
</dbReference>
<dbReference type="Proteomes" id="UP000632498">
    <property type="component" value="Unassembled WGS sequence"/>
</dbReference>
<gene>
    <name evidence="2" type="primary">adhP</name>
    <name evidence="2" type="ORF">GCM10011332_29900</name>
</gene>
<dbReference type="InterPro" id="IPR013154">
    <property type="entry name" value="ADH-like_N"/>
</dbReference>
<dbReference type="InterPro" id="IPR013149">
    <property type="entry name" value="ADH-like_C"/>
</dbReference>
<dbReference type="InterPro" id="IPR020843">
    <property type="entry name" value="ER"/>
</dbReference>
<dbReference type="Gene3D" id="3.40.50.720">
    <property type="entry name" value="NAD(P)-binding Rossmann-like Domain"/>
    <property type="match status" value="1"/>
</dbReference>
<dbReference type="Pfam" id="PF08240">
    <property type="entry name" value="ADH_N"/>
    <property type="match status" value="1"/>
</dbReference>
<protein>
    <submittedName>
        <fullName evidence="2">NADPH:quinone oxidoreductase</fullName>
    </submittedName>
</protein>
<dbReference type="InterPro" id="IPR036291">
    <property type="entry name" value="NAD(P)-bd_dom_sf"/>
</dbReference>
<name>A0A917FFV5_9PROT</name>
<dbReference type="AlphaFoldDB" id="A0A917FFV5"/>
<dbReference type="RefSeq" id="WP_188666703.1">
    <property type="nucleotide sequence ID" value="NZ_BMHV01000030.1"/>
</dbReference>
<dbReference type="SUPFAM" id="SSF50129">
    <property type="entry name" value="GroES-like"/>
    <property type="match status" value="1"/>
</dbReference>
<dbReference type="InterPro" id="IPR052711">
    <property type="entry name" value="Zinc_ADH-like"/>
</dbReference>
<feature type="domain" description="Enoyl reductase (ER)" evidence="1">
    <location>
        <begin position="11"/>
        <end position="334"/>
    </location>
</feature>
<dbReference type="Gene3D" id="3.90.180.10">
    <property type="entry name" value="Medium-chain alcohol dehydrogenases, catalytic domain"/>
    <property type="match status" value="1"/>
</dbReference>
<comment type="caution">
    <text evidence="2">The sequence shown here is derived from an EMBL/GenBank/DDBJ whole genome shotgun (WGS) entry which is preliminary data.</text>
</comment>
<dbReference type="CDD" id="cd08276">
    <property type="entry name" value="MDR7"/>
    <property type="match status" value="1"/>
</dbReference>
<dbReference type="PANTHER" id="PTHR45033:SF2">
    <property type="entry name" value="ZINC-TYPE ALCOHOL DEHYDROGENASE-LIKE PROTEIN C1773.06C"/>
    <property type="match status" value="1"/>
</dbReference>
<sequence length="336" mass="36226">MKAWQIEKTFGLENLNLVDIPAPKLNPGQVLVKMTAASLNYRDLVTVAGAYGKTVKTPLIPCSDGAGYVVECGPNANKFEVGARVCPIFFPDWTDGPARPSVIPQALGGAYDGTLSEYMVVSENACVPIPGYLSDLEAASLPCAAVTAWSALFEQSALSSSDCVVIQGTGGVALFALLFAKAAGAQVLITSSSDKKLERAKELGADYTVNYYDHPVWRQEVKKVWSEGADHIIELGGAQTLEQSIRATRIGGHISLIGVLTGANTSSIPLPMILMRNIRIQGVTVGSKTAFERMMTFMEKHNIKPIIDQTFKFKEVPSAFKYLESGQHFGKVCVEF</sequence>
<dbReference type="PANTHER" id="PTHR45033">
    <property type="match status" value="1"/>
</dbReference>
<reference evidence="2" key="2">
    <citation type="submission" date="2020-09" db="EMBL/GenBank/DDBJ databases">
        <authorList>
            <person name="Sun Q."/>
            <person name="Zhou Y."/>
        </authorList>
    </citation>
    <scope>NUCLEOTIDE SEQUENCE</scope>
    <source>
        <strain evidence="2">CGMCC 1.15254</strain>
    </source>
</reference>
<dbReference type="SUPFAM" id="SSF51735">
    <property type="entry name" value="NAD(P)-binding Rossmann-fold domains"/>
    <property type="match status" value="1"/>
</dbReference>
<organism evidence="2 3">
    <name type="scientific">Terasakiella brassicae</name>
    <dbReference type="NCBI Taxonomy" id="1634917"/>
    <lineage>
        <taxon>Bacteria</taxon>
        <taxon>Pseudomonadati</taxon>
        <taxon>Pseudomonadota</taxon>
        <taxon>Alphaproteobacteria</taxon>
        <taxon>Rhodospirillales</taxon>
        <taxon>Terasakiellaceae</taxon>
        <taxon>Terasakiella</taxon>
    </lineage>
</organism>
<proteinExistence type="predicted"/>
<accession>A0A917FFV5</accession>
<dbReference type="EMBL" id="BMHV01000030">
    <property type="protein sequence ID" value="GGF73869.1"/>
    <property type="molecule type" value="Genomic_DNA"/>
</dbReference>
<reference evidence="2" key="1">
    <citation type="journal article" date="2014" name="Int. J. Syst. Evol. Microbiol.">
        <title>Complete genome sequence of Corynebacterium casei LMG S-19264T (=DSM 44701T), isolated from a smear-ripened cheese.</title>
        <authorList>
            <consortium name="US DOE Joint Genome Institute (JGI-PGF)"/>
            <person name="Walter F."/>
            <person name="Albersmeier A."/>
            <person name="Kalinowski J."/>
            <person name="Ruckert C."/>
        </authorList>
    </citation>
    <scope>NUCLEOTIDE SEQUENCE</scope>
    <source>
        <strain evidence="2">CGMCC 1.15254</strain>
    </source>
</reference>
<evidence type="ECO:0000259" key="1">
    <source>
        <dbReference type="SMART" id="SM00829"/>
    </source>
</evidence>
<dbReference type="Pfam" id="PF00107">
    <property type="entry name" value="ADH_zinc_N"/>
    <property type="match status" value="1"/>
</dbReference>
<evidence type="ECO:0000313" key="3">
    <source>
        <dbReference type="Proteomes" id="UP000632498"/>
    </source>
</evidence>
<dbReference type="SMART" id="SM00829">
    <property type="entry name" value="PKS_ER"/>
    <property type="match status" value="1"/>
</dbReference>
<evidence type="ECO:0000313" key="2">
    <source>
        <dbReference type="EMBL" id="GGF73869.1"/>
    </source>
</evidence>
<keyword evidence="3" id="KW-1185">Reference proteome</keyword>
<dbReference type="InterPro" id="IPR011032">
    <property type="entry name" value="GroES-like_sf"/>
</dbReference>